<gene>
    <name evidence="1" type="primary">tssK</name>
    <name evidence="1" type="ORF">JJB97_02760</name>
</gene>
<name>A0A8K0V321_9ENTR</name>
<evidence type="ECO:0000313" key="1">
    <source>
        <dbReference type="EMBL" id="MBK4714275.1"/>
    </source>
</evidence>
<organism evidence="1 2">
    <name type="scientific">Tenebrionibacter intestinalis</name>
    <dbReference type="NCBI Taxonomy" id="2799638"/>
    <lineage>
        <taxon>Bacteria</taxon>
        <taxon>Pseudomonadati</taxon>
        <taxon>Pseudomonadota</taxon>
        <taxon>Gammaproteobacteria</taxon>
        <taxon>Enterobacterales</taxon>
        <taxon>Enterobacteriaceae</taxon>
        <taxon>Tenebrionibacter/Tenebrionicola group</taxon>
        <taxon>Tenebrionibacter</taxon>
    </lineage>
</organism>
<dbReference type="AlphaFoldDB" id="A0A8K0V321"/>
<evidence type="ECO:0000313" key="2">
    <source>
        <dbReference type="Proteomes" id="UP000659047"/>
    </source>
</evidence>
<dbReference type="Proteomes" id="UP000659047">
    <property type="component" value="Unassembled WGS sequence"/>
</dbReference>
<keyword evidence="2" id="KW-1185">Reference proteome</keyword>
<dbReference type="PANTHER" id="PTHR35566:SF1">
    <property type="entry name" value="TYPE VI SECRETION SYSTEM BASEPLATE COMPONENT TSSK1"/>
    <property type="match status" value="1"/>
</dbReference>
<dbReference type="Pfam" id="PF05936">
    <property type="entry name" value="T6SS_VasE"/>
    <property type="match status" value="1"/>
</dbReference>
<dbReference type="EMBL" id="JAEPBH010000004">
    <property type="protein sequence ID" value="MBK4714275.1"/>
    <property type="molecule type" value="Genomic_DNA"/>
</dbReference>
<dbReference type="PANTHER" id="PTHR35566">
    <property type="entry name" value="BLR3599 PROTEIN"/>
    <property type="match status" value="1"/>
</dbReference>
<proteinExistence type="predicted"/>
<reference evidence="1" key="1">
    <citation type="submission" date="2021-01" db="EMBL/GenBank/DDBJ databases">
        <title>Intestinitalea alba gen. nov., sp. nov., a novel genus of the family Enterobacteriaceae, isolated from the gut of the plastic-eating mealworm Tenebrio molitor L.</title>
        <authorList>
            <person name="Yang Y."/>
        </authorList>
    </citation>
    <scope>NUCLEOTIDE SEQUENCE</scope>
    <source>
        <strain evidence="1">BIT-L3</strain>
    </source>
</reference>
<protein>
    <submittedName>
        <fullName evidence="1">Type VI secretion system baseplate subunit TssK</fullName>
    </submittedName>
</protein>
<dbReference type="NCBIfam" id="TIGR03353">
    <property type="entry name" value="VI_chp_4"/>
    <property type="match status" value="1"/>
</dbReference>
<dbReference type="RefSeq" id="WP_238712275.1">
    <property type="nucleotide sequence ID" value="NZ_JAEPBH010000004.1"/>
</dbReference>
<accession>A0A8K0V321</accession>
<sequence>MKIYRPLWTDGAFLAPQQFQQQARWDAYVADAVARLSIASPWGVVEAAFDPGALAVSRLHPLKMVVRFPDGSLFDSEQADNLPPTLDLAGAGDRESVEVVLALALLSANGGNLDEGSEGERPRRWKREWISVQELAGFERTEIAVLRQAATLRFAHQENDAWLTCPVARLTRDAQGQWGLDTTFIPPLMTLKASPWLLDALTELLHRIRARRQRLMNMRRESNERMADFAVADVSLFWLLNTLNSAEPVLRELLQSPGRHPELLWRELARLAGGLLTFSLDRDGDAIPLYRHDAPEQVFGPLISLLFDLLETCLPSRVIAIDLLREGSFWRGDLHDARLREEADFYLSVRSSMPAHLLQTQFPLLCKAGSREEVADVVNVALNGVPLKPLSHVPAAIPLRLENQYFALDIATPAGKSMLDAGNCAFYVPGSLGEVKLELFAVLRT</sequence>
<dbReference type="InterPro" id="IPR010263">
    <property type="entry name" value="T6SS_TssK"/>
</dbReference>
<comment type="caution">
    <text evidence="1">The sequence shown here is derived from an EMBL/GenBank/DDBJ whole genome shotgun (WGS) entry which is preliminary data.</text>
</comment>